<comment type="similarity">
    <text evidence="1">Belongs to the barstar family.</text>
</comment>
<gene>
    <name evidence="3" type="ORF">IFO66_01420</name>
</gene>
<dbReference type="Gene3D" id="3.30.370.10">
    <property type="entry name" value="Barstar-like"/>
    <property type="match status" value="1"/>
</dbReference>
<feature type="domain" description="Barstar (barnase inhibitor)" evidence="2">
    <location>
        <begin position="48"/>
        <end position="122"/>
    </location>
</feature>
<reference evidence="3 4" key="1">
    <citation type="submission" date="2020-09" db="EMBL/GenBank/DDBJ databases">
        <title>Paenibacillus sp. CAU 1523 isolated from sand of Haeundae Beach.</title>
        <authorList>
            <person name="Kim W."/>
        </authorList>
    </citation>
    <scope>NUCLEOTIDE SEQUENCE [LARGE SCALE GENOMIC DNA]</scope>
    <source>
        <strain evidence="3 4">CAU 1523</strain>
    </source>
</reference>
<sequence length="131" mass="15030">MWRAELSQKNLWTELSDKQRVGWLEVTRLNYNTINRNHTQDQENGEYELNGKHVDDATSFFCALGEAINGPGGYYGYDLLSMTDCLCGSFGAVPPFNINLQGANGKLKQEQKFLQELKEVFLNRRVALHWN</sequence>
<dbReference type="InterPro" id="IPR000468">
    <property type="entry name" value="Barstar"/>
</dbReference>
<dbReference type="Pfam" id="PF01337">
    <property type="entry name" value="Barstar"/>
    <property type="match status" value="1"/>
</dbReference>
<comment type="caution">
    <text evidence="3">The sequence shown here is derived from an EMBL/GenBank/DDBJ whole genome shotgun (WGS) entry which is preliminary data.</text>
</comment>
<dbReference type="SUPFAM" id="SSF52038">
    <property type="entry name" value="Barstar-related"/>
    <property type="match status" value="1"/>
</dbReference>
<evidence type="ECO:0000256" key="1">
    <source>
        <dbReference type="ARBA" id="ARBA00006845"/>
    </source>
</evidence>
<dbReference type="Proteomes" id="UP000634529">
    <property type="component" value="Unassembled WGS sequence"/>
</dbReference>
<protein>
    <submittedName>
        <fullName evidence="3">Barstar family protein</fullName>
    </submittedName>
</protein>
<name>A0ABR9AS73_9BACL</name>
<evidence type="ECO:0000259" key="2">
    <source>
        <dbReference type="Pfam" id="PF01337"/>
    </source>
</evidence>
<evidence type="ECO:0000313" key="3">
    <source>
        <dbReference type="EMBL" id="MBD8496953.1"/>
    </source>
</evidence>
<accession>A0ABR9AS73</accession>
<dbReference type="InterPro" id="IPR035905">
    <property type="entry name" value="Barstar-like_sf"/>
</dbReference>
<keyword evidence="4" id="KW-1185">Reference proteome</keyword>
<proteinExistence type="inferred from homology"/>
<dbReference type="EMBL" id="JACYTN010000001">
    <property type="protein sequence ID" value="MBD8496953.1"/>
    <property type="molecule type" value="Genomic_DNA"/>
</dbReference>
<organism evidence="3 4">
    <name type="scientific">Paenibacillus arenosi</name>
    <dbReference type="NCBI Taxonomy" id="2774142"/>
    <lineage>
        <taxon>Bacteria</taxon>
        <taxon>Bacillati</taxon>
        <taxon>Bacillota</taxon>
        <taxon>Bacilli</taxon>
        <taxon>Bacillales</taxon>
        <taxon>Paenibacillaceae</taxon>
        <taxon>Paenibacillus</taxon>
    </lineage>
</organism>
<dbReference type="RefSeq" id="WP_192023422.1">
    <property type="nucleotide sequence ID" value="NZ_JACYTN010000001.1"/>
</dbReference>
<evidence type="ECO:0000313" key="4">
    <source>
        <dbReference type="Proteomes" id="UP000634529"/>
    </source>
</evidence>